<evidence type="ECO:0000313" key="3">
    <source>
        <dbReference type="EMBL" id="MDQ0204851.1"/>
    </source>
</evidence>
<proteinExistence type="predicted"/>
<organism evidence="3 4">
    <name type="scientific">Pectinatus haikarae</name>
    <dbReference type="NCBI Taxonomy" id="349096"/>
    <lineage>
        <taxon>Bacteria</taxon>
        <taxon>Bacillati</taxon>
        <taxon>Bacillota</taxon>
        <taxon>Negativicutes</taxon>
        <taxon>Selenomonadales</taxon>
        <taxon>Selenomonadaceae</taxon>
        <taxon>Pectinatus</taxon>
    </lineage>
</organism>
<reference evidence="3 4" key="1">
    <citation type="submission" date="2023-07" db="EMBL/GenBank/DDBJ databases">
        <title>Genomic Encyclopedia of Type Strains, Phase IV (KMG-IV): sequencing the most valuable type-strain genomes for metagenomic binning, comparative biology and taxonomic classification.</title>
        <authorList>
            <person name="Goeker M."/>
        </authorList>
    </citation>
    <scope>NUCLEOTIDE SEQUENCE [LARGE SCALE GENOMIC DNA]</scope>
    <source>
        <strain evidence="3 4">DSM 16980</strain>
    </source>
</reference>
<gene>
    <name evidence="3" type="ORF">J2S01_002585</name>
</gene>
<keyword evidence="2" id="KW-0812">Transmembrane</keyword>
<evidence type="ECO:0000256" key="2">
    <source>
        <dbReference type="SAM" id="Phobius"/>
    </source>
</evidence>
<sequence>MGFFVLFIIMGSIYPHVYAAEQNVEHQPHAMEEHSHGDNMDQQMHMNGSMQMKSDEMNHSAVENSGTEEHNHGDKPEGHTHDERTTGKSGIGPDWPFIYVFLTVNIIAIAVAAAMKYKKKRVYHHADKN</sequence>
<accession>A0ABT9YAU2</accession>
<dbReference type="EMBL" id="JAUSUE010000022">
    <property type="protein sequence ID" value="MDQ0204851.1"/>
    <property type="molecule type" value="Genomic_DNA"/>
</dbReference>
<keyword evidence="2" id="KW-1133">Transmembrane helix</keyword>
<feature type="transmembrane region" description="Helical" evidence="2">
    <location>
        <begin position="97"/>
        <end position="115"/>
    </location>
</feature>
<feature type="region of interest" description="Disordered" evidence="1">
    <location>
        <begin position="51"/>
        <end position="88"/>
    </location>
</feature>
<protein>
    <submittedName>
        <fullName evidence="3">Uncharacterized protein</fullName>
    </submittedName>
</protein>
<keyword evidence="4" id="KW-1185">Reference proteome</keyword>
<evidence type="ECO:0000256" key="1">
    <source>
        <dbReference type="SAM" id="MobiDB-lite"/>
    </source>
</evidence>
<dbReference type="RefSeq" id="WP_307225183.1">
    <property type="nucleotide sequence ID" value="NZ_JAUSUE010000022.1"/>
</dbReference>
<dbReference type="Proteomes" id="UP001239167">
    <property type="component" value="Unassembled WGS sequence"/>
</dbReference>
<name>A0ABT9YAU2_9FIRM</name>
<feature type="compositionally biased region" description="Basic and acidic residues" evidence="1">
    <location>
        <begin position="67"/>
        <end position="86"/>
    </location>
</feature>
<evidence type="ECO:0000313" key="4">
    <source>
        <dbReference type="Proteomes" id="UP001239167"/>
    </source>
</evidence>
<keyword evidence="2" id="KW-0472">Membrane</keyword>
<comment type="caution">
    <text evidence="3">The sequence shown here is derived from an EMBL/GenBank/DDBJ whole genome shotgun (WGS) entry which is preliminary data.</text>
</comment>